<keyword evidence="2" id="KW-1185">Reference proteome</keyword>
<reference evidence="1 2" key="1">
    <citation type="submission" date="2023-06" db="EMBL/GenBank/DDBJ databases">
        <authorList>
            <person name="Yushchuk O."/>
            <person name="Binda E."/>
            <person name="Ruckert-Reed C."/>
            <person name="Fedorenko V."/>
            <person name="Kalinowski J."/>
            <person name="Marinelli F."/>
        </authorList>
    </citation>
    <scope>NUCLEOTIDE SEQUENCE [LARGE SCALE GENOMIC DNA]</scope>
    <source>
        <strain evidence="1 2">NRRL 3884</strain>
    </source>
</reference>
<name>A0ABY8WP12_9ACTN</name>
<dbReference type="RefSeq" id="WP_284921071.1">
    <property type="nucleotide sequence ID" value="NZ_CP126980.1"/>
</dbReference>
<evidence type="ECO:0000313" key="1">
    <source>
        <dbReference type="EMBL" id="WIM99634.1"/>
    </source>
</evidence>
<evidence type="ECO:0000313" key="2">
    <source>
        <dbReference type="Proteomes" id="UP001240150"/>
    </source>
</evidence>
<dbReference type="EMBL" id="CP126980">
    <property type="protein sequence ID" value="WIM99634.1"/>
    <property type="molecule type" value="Genomic_DNA"/>
</dbReference>
<dbReference type="Proteomes" id="UP001240150">
    <property type="component" value="Chromosome"/>
</dbReference>
<proteinExistence type="predicted"/>
<sequence>MTEQADRFTLTIGPDGRGLLTLALRRLPRADADGYARAQRYWACTPAAGRPRWLALSGGPDILQRPGELAEDPREAAEAHAAAAAYVPGVACSWCGDRWWKPMNREVVSRYVLTGLTGGCLTCRQQPAVAAPPAAAPRPAPAPADLAPAQTAEARILPAVTVRVDGAAAAMLWSATGGDTQTMSSLVTDLISRNFGIPRVGGALR</sequence>
<protein>
    <submittedName>
        <fullName evidence="1">Uncharacterized protein</fullName>
    </submittedName>
</protein>
<gene>
    <name evidence="1" type="ORF">ACTOB_003294</name>
</gene>
<accession>A0ABY8WP12</accession>
<organism evidence="1 2">
    <name type="scientific">Actinoplanes oblitus</name>
    <dbReference type="NCBI Taxonomy" id="3040509"/>
    <lineage>
        <taxon>Bacteria</taxon>
        <taxon>Bacillati</taxon>
        <taxon>Actinomycetota</taxon>
        <taxon>Actinomycetes</taxon>
        <taxon>Micromonosporales</taxon>
        <taxon>Micromonosporaceae</taxon>
        <taxon>Actinoplanes</taxon>
    </lineage>
</organism>